<protein>
    <submittedName>
        <fullName evidence="1">Uncharacterized protein</fullName>
    </submittedName>
</protein>
<reference evidence="1 2" key="1">
    <citation type="submission" date="2021-06" db="EMBL/GenBank/DDBJ databases">
        <authorList>
            <person name="Jeong J.W."/>
        </authorList>
    </citation>
    <scope>NUCLEOTIDE SEQUENCE [LARGE SCALE GENOMIC DNA]</scope>
    <source>
        <strain evidence="1 2">MMS21-TAE1-1</strain>
    </source>
</reference>
<gene>
    <name evidence="1" type="ORF">KSW38_16610</name>
</gene>
<dbReference type="EMBL" id="JAHOPC010000011">
    <property type="protein sequence ID" value="MBU8867911.1"/>
    <property type="molecule type" value="Genomic_DNA"/>
</dbReference>
<dbReference type="Proteomes" id="UP000824166">
    <property type="component" value="Unassembled WGS sequence"/>
</dbReference>
<evidence type="ECO:0000313" key="1">
    <source>
        <dbReference type="EMBL" id="MBU8867911.1"/>
    </source>
</evidence>
<dbReference type="RefSeq" id="WP_216926034.1">
    <property type="nucleotide sequence ID" value="NZ_JAHOPC010000011.1"/>
</dbReference>
<keyword evidence="2" id="KW-1185">Reference proteome</keyword>
<accession>A0ABS6I877</accession>
<evidence type="ECO:0000313" key="2">
    <source>
        <dbReference type="Proteomes" id="UP000824166"/>
    </source>
</evidence>
<name>A0ABS6I877_9MICC</name>
<comment type="caution">
    <text evidence="1">The sequence shown here is derived from an EMBL/GenBank/DDBJ whole genome shotgun (WGS) entry which is preliminary data.</text>
</comment>
<proteinExistence type="predicted"/>
<organism evidence="1 2">
    <name type="scientific">Paenarthrobacter aromaticivorans</name>
    <dbReference type="NCBI Taxonomy" id="2849150"/>
    <lineage>
        <taxon>Bacteria</taxon>
        <taxon>Bacillati</taxon>
        <taxon>Actinomycetota</taxon>
        <taxon>Actinomycetes</taxon>
        <taxon>Micrococcales</taxon>
        <taxon>Micrococcaceae</taxon>
        <taxon>Paenarthrobacter</taxon>
    </lineage>
</organism>
<sequence>MAKEAAPISIHHNEKAPDVEFHVTYLDTDSGHIRREEFPDLASAERFASAQLHDADCWAVVDHVAIPHASRMVA</sequence>